<dbReference type="GO" id="GO:0016787">
    <property type="term" value="F:hydrolase activity"/>
    <property type="evidence" value="ECO:0007669"/>
    <property type="project" value="UniProtKB-KW"/>
</dbReference>
<dbReference type="Proteomes" id="UP000199343">
    <property type="component" value="Unassembled WGS sequence"/>
</dbReference>
<gene>
    <name evidence="4" type="ORF">GA0070608_0733</name>
</gene>
<feature type="domain" description="Thioesterase TesA-like" evidence="3">
    <location>
        <begin position="5"/>
        <end position="225"/>
    </location>
</feature>
<dbReference type="Gene3D" id="3.40.50.1820">
    <property type="entry name" value="alpha/beta hydrolase"/>
    <property type="match status" value="1"/>
</dbReference>
<evidence type="ECO:0000313" key="4">
    <source>
        <dbReference type="EMBL" id="SCL50689.1"/>
    </source>
</evidence>
<keyword evidence="2" id="KW-0378">Hydrolase</keyword>
<dbReference type="InterPro" id="IPR029058">
    <property type="entry name" value="AB_hydrolase_fold"/>
</dbReference>
<dbReference type="PANTHER" id="PTHR11487:SF0">
    <property type="entry name" value="S-ACYL FATTY ACID SYNTHASE THIOESTERASE, MEDIUM CHAIN"/>
    <property type="match status" value="1"/>
</dbReference>
<comment type="similarity">
    <text evidence="1">Belongs to the thioesterase family.</text>
</comment>
<evidence type="ECO:0000313" key="5">
    <source>
        <dbReference type="Proteomes" id="UP000199343"/>
    </source>
</evidence>
<accession>A0A1C6UA00</accession>
<evidence type="ECO:0000256" key="1">
    <source>
        <dbReference type="ARBA" id="ARBA00007169"/>
    </source>
</evidence>
<evidence type="ECO:0000259" key="3">
    <source>
        <dbReference type="SMART" id="SM00824"/>
    </source>
</evidence>
<dbReference type="SUPFAM" id="SSF53474">
    <property type="entry name" value="alpha/beta-Hydrolases"/>
    <property type="match status" value="1"/>
</dbReference>
<dbReference type="STRING" id="47871.GA0070608_0733"/>
<dbReference type="PANTHER" id="PTHR11487">
    <property type="entry name" value="THIOESTERASE"/>
    <property type="match status" value="1"/>
</dbReference>
<dbReference type="AlphaFoldDB" id="A0A1C6UA00"/>
<dbReference type="Pfam" id="PF00975">
    <property type="entry name" value="Thioesterase"/>
    <property type="match status" value="1"/>
</dbReference>
<reference evidence="4 5" key="1">
    <citation type="submission" date="2016-06" db="EMBL/GenBank/DDBJ databases">
        <authorList>
            <person name="Kjaerup R.B."/>
            <person name="Dalgaard T.S."/>
            <person name="Juul-Madsen H.R."/>
        </authorList>
    </citation>
    <scope>NUCLEOTIDE SEQUENCE [LARGE SCALE GENOMIC DNA]</scope>
    <source>
        <strain evidence="4 5">DSM 43363</strain>
    </source>
</reference>
<organism evidence="4 5">
    <name type="scientific">Micromonospora peucetia</name>
    <dbReference type="NCBI Taxonomy" id="47871"/>
    <lineage>
        <taxon>Bacteria</taxon>
        <taxon>Bacillati</taxon>
        <taxon>Actinomycetota</taxon>
        <taxon>Actinomycetes</taxon>
        <taxon>Micromonosporales</taxon>
        <taxon>Micromonosporaceae</taxon>
        <taxon>Micromonospora</taxon>
    </lineage>
</organism>
<dbReference type="InterPro" id="IPR020802">
    <property type="entry name" value="TesA-like"/>
</dbReference>
<dbReference type="RefSeq" id="WP_176733631.1">
    <property type="nucleotide sequence ID" value="NZ_FMIC01000002.1"/>
</dbReference>
<dbReference type="GO" id="GO:0008610">
    <property type="term" value="P:lipid biosynthetic process"/>
    <property type="evidence" value="ECO:0007669"/>
    <property type="project" value="TreeGrafter"/>
</dbReference>
<sequence>MLVVAPYAGSGVAPFRNWGPELADLAAVTTVLLPGREQLFGKPALTSMTEILRGLTPQVAALRPRPVVLFGHSLGALVAFGLARELRREGVPPAALIVSGAGSPCRRDLTDLVHLLSDDALLQRTADYDGMPPELLASPELLAVFTPILRADFQVLETWTVDPLPPLDLPVTVLRGVSDTSVTDYQADGWRTHTVAPPAERFLPGGHFFVHTARAEVLRIVRDVLAAVPRRADAPPATPRQGEVSCTPSR</sequence>
<dbReference type="EMBL" id="FMIC01000002">
    <property type="protein sequence ID" value="SCL50689.1"/>
    <property type="molecule type" value="Genomic_DNA"/>
</dbReference>
<dbReference type="InterPro" id="IPR012223">
    <property type="entry name" value="TEII"/>
</dbReference>
<name>A0A1C6UA00_9ACTN</name>
<dbReference type="SMART" id="SM00824">
    <property type="entry name" value="PKS_TE"/>
    <property type="match status" value="1"/>
</dbReference>
<proteinExistence type="inferred from homology"/>
<evidence type="ECO:0000256" key="2">
    <source>
        <dbReference type="ARBA" id="ARBA00022801"/>
    </source>
</evidence>
<dbReference type="InterPro" id="IPR001031">
    <property type="entry name" value="Thioesterase"/>
</dbReference>
<protein>
    <submittedName>
        <fullName evidence="4">Surfactin synthase thioesterase subunit</fullName>
    </submittedName>
</protein>